<keyword evidence="2" id="KW-1185">Reference proteome</keyword>
<reference evidence="1" key="1">
    <citation type="submission" date="2022-12" db="EMBL/GenBank/DDBJ databases">
        <authorList>
            <person name="Alioto T."/>
            <person name="Alioto T."/>
            <person name="Gomez Garrido J."/>
        </authorList>
    </citation>
    <scope>NUCLEOTIDE SEQUENCE</scope>
</reference>
<protein>
    <submittedName>
        <fullName evidence="1">Uncharacterized protein</fullName>
    </submittedName>
</protein>
<dbReference type="AlphaFoldDB" id="A0AA35KD47"/>
<evidence type="ECO:0000313" key="2">
    <source>
        <dbReference type="Proteomes" id="UP001178461"/>
    </source>
</evidence>
<name>A0AA35KD47_9SAUR</name>
<proteinExistence type="predicted"/>
<gene>
    <name evidence="1" type="ORF">PODLI_1B016574</name>
</gene>
<accession>A0AA35KD47</accession>
<evidence type="ECO:0000313" key="1">
    <source>
        <dbReference type="EMBL" id="CAI5775264.1"/>
    </source>
</evidence>
<sequence length="105" mass="12188">MPLHPCEIALCGSATTHYWNTGPDKCPPSKKTCLTLSLVPDILQSPPHIPYKQTRLPYCCFQKLHRISRILIFGFVYIQYRKSNFHRRMLAQGKLLIIILCESMR</sequence>
<organism evidence="1 2">
    <name type="scientific">Podarcis lilfordi</name>
    <name type="common">Lilford's wall lizard</name>
    <dbReference type="NCBI Taxonomy" id="74358"/>
    <lineage>
        <taxon>Eukaryota</taxon>
        <taxon>Metazoa</taxon>
        <taxon>Chordata</taxon>
        <taxon>Craniata</taxon>
        <taxon>Vertebrata</taxon>
        <taxon>Euteleostomi</taxon>
        <taxon>Lepidosauria</taxon>
        <taxon>Squamata</taxon>
        <taxon>Bifurcata</taxon>
        <taxon>Unidentata</taxon>
        <taxon>Episquamata</taxon>
        <taxon>Laterata</taxon>
        <taxon>Lacertibaenia</taxon>
        <taxon>Lacertidae</taxon>
        <taxon>Podarcis</taxon>
    </lineage>
</organism>
<dbReference type="Proteomes" id="UP001178461">
    <property type="component" value="Chromosome 5"/>
</dbReference>
<dbReference type="EMBL" id="OX395130">
    <property type="protein sequence ID" value="CAI5775264.1"/>
    <property type="molecule type" value="Genomic_DNA"/>
</dbReference>